<keyword evidence="4 7" id="KW-0812">Transmembrane</keyword>
<comment type="subcellular location">
    <subcellularLocation>
        <location evidence="1">Cell membrane</location>
        <topology evidence="1">Multi-pass membrane protein</topology>
    </subcellularLocation>
</comment>
<keyword evidence="6 7" id="KW-0472">Membrane</keyword>
<evidence type="ECO:0000256" key="5">
    <source>
        <dbReference type="ARBA" id="ARBA00022989"/>
    </source>
</evidence>
<evidence type="ECO:0000313" key="9">
    <source>
        <dbReference type="Proteomes" id="UP000254258"/>
    </source>
</evidence>
<dbReference type="GO" id="GO:0006835">
    <property type="term" value="P:dicarboxylic acid transport"/>
    <property type="evidence" value="ECO:0007669"/>
    <property type="project" value="TreeGrafter"/>
</dbReference>
<evidence type="ECO:0000256" key="2">
    <source>
        <dbReference type="ARBA" id="ARBA00022448"/>
    </source>
</evidence>
<keyword evidence="2" id="KW-0813">Transport</keyword>
<name>A0A370X558_9GAMM</name>
<dbReference type="PRINTS" id="PR00173">
    <property type="entry name" value="EDTRNSPORT"/>
</dbReference>
<feature type="transmembrane region" description="Helical" evidence="7">
    <location>
        <begin position="162"/>
        <end position="179"/>
    </location>
</feature>
<keyword evidence="3" id="KW-1003">Cell membrane</keyword>
<feature type="transmembrane region" description="Helical" evidence="7">
    <location>
        <begin position="56"/>
        <end position="77"/>
    </location>
</feature>
<dbReference type="GO" id="GO:0005886">
    <property type="term" value="C:plasma membrane"/>
    <property type="evidence" value="ECO:0007669"/>
    <property type="project" value="UniProtKB-SubCell"/>
</dbReference>
<feature type="transmembrane region" description="Helical" evidence="7">
    <location>
        <begin position="89"/>
        <end position="111"/>
    </location>
</feature>
<dbReference type="PANTHER" id="PTHR42865">
    <property type="entry name" value="PROTON/GLUTAMATE-ASPARTATE SYMPORTER"/>
    <property type="match status" value="1"/>
</dbReference>
<dbReference type="EMBL" id="QRBE01000002">
    <property type="protein sequence ID" value="RDS83563.1"/>
    <property type="molecule type" value="Genomic_DNA"/>
</dbReference>
<dbReference type="GO" id="GO:0015293">
    <property type="term" value="F:symporter activity"/>
    <property type="evidence" value="ECO:0007669"/>
    <property type="project" value="UniProtKB-KW"/>
</dbReference>
<dbReference type="OrthoDB" id="9766690at2"/>
<reference evidence="8 9" key="1">
    <citation type="submission" date="2018-07" db="EMBL/GenBank/DDBJ databases">
        <title>Dyella monticola sp. nov. and Dyella psychrodurans sp. nov. isolated from monsoon evergreen broad-leaved forest soil of Dinghu Mountain, China.</title>
        <authorList>
            <person name="Gao Z."/>
            <person name="Qiu L."/>
        </authorList>
    </citation>
    <scope>NUCLEOTIDE SEQUENCE [LARGE SCALE GENOMIC DNA]</scope>
    <source>
        <strain evidence="8 9">4G-K06</strain>
    </source>
</reference>
<organism evidence="8 9">
    <name type="scientific">Dyella monticola</name>
    <dbReference type="NCBI Taxonomy" id="1927958"/>
    <lineage>
        <taxon>Bacteria</taxon>
        <taxon>Pseudomonadati</taxon>
        <taxon>Pseudomonadota</taxon>
        <taxon>Gammaproteobacteria</taxon>
        <taxon>Lysobacterales</taxon>
        <taxon>Rhodanobacteraceae</taxon>
        <taxon>Dyella</taxon>
    </lineage>
</organism>
<evidence type="ECO:0000313" key="8">
    <source>
        <dbReference type="EMBL" id="RDS83563.1"/>
    </source>
</evidence>
<feature type="transmembrane region" description="Helical" evidence="7">
    <location>
        <begin position="12"/>
        <end position="36"/>
    </location>
</feature>
<dbReference type="InterPro" id="IPR001991">
    <property type="entry name" value="Na-dicarboxylate_symporter"/>
</dbReference>
<sequence>MTVAAWQQNRGFTGFLVGATVCGVGVGWACNALLAPQQATAVAADLSIITDIFLRLIRMIIAPLVLASLVSGIARMSGASEIGRMGLKAMIWFVGASCLSLMVGLSMARWLKPGAALHAEPAFAHALPVAARDVDVTNFSVAEFVTHLVPRSIVGAMAGNEILQIVVFSILLGTAAASLKDRAERLVELFEQLTAVMFKITDYVMKTAPLAIFSALSSSICIHGIGIIHPTWVPTILSSISSDLSRKVVTSARCWGGFLAPRPDLECYVTTY</sequence>
<accession>A0A370X558</accession>
<gene>
    <name evidence="8" type="ORF">DWU98_04285</name>
</gene>
<dbReference type="RefSeq" id="WP_115494274.1">
    <property type="nucleotide sequence ID" value="NZ_QRBE01000002.1"/>
</dbReference>
<keyword evidence="9" id="KW-1185">Reference proteome</keyword>
<dbReference type="AlphaFoldDB" id="A0A370X558"/>
<dbReference type="SUPFAM" id="SSF118215">
    <property type="entry name" value="Proton glutamate symport protein"/>
    <property type="match status" value="1"/>
</dbReference>
<evidence type="ECO:0000256" key="3">
    <source>
        <dbReference type="ARBA" id="ARBA00022475"/>
    </source>
</evidence>
<comment type="caution">
    <text evidence="8">The sequence shown here is derived from an EMBL/GenBank/DDBJ whole genome shotgun (WGS) entry which is preliminary data.</text>
</comment>
<evidence type="ECO:0000256" key="6">
    <source>
        <dbReference type="ARBA" id="ARBA00023136"/>
    </source>
</evidence>
<keyword evidence="5 7" id="KW-1133">Transmembrane helix</keyword>
<dbReference type="InterPro" id="IPR036458">
    <property type="entry name" value="Na:dicarbo_symporter_sf"/>
</dbReference>
<protein>
    <submittedName>
        <fullName evidence="8">Dicarboxylate/amino acid:cation symporter</fullName>
    </submittedName>
</protein>
<dbReference type="Proteomes" id="UP000254258">
    <property type="component" value="Unassembled WGS sequence"/>
</dbReference>
<evidence type="ECO:0000256" key="4">
    <source>
        <dbReference type="ARBA" id="ARBA00022692"/>
    </source>
</evidence>
<proteinExistence type="predicted"/>
<evidence type="ECO:0000256" key="7">
    <source>
        <dbReference type="SAM" id="Phobius"/>
    </source>
</evidence>
<dbReference type="Gene3D" id="1.10.3860.10">
    <property type="entry name" value="Sodium:dicarboxylate symporter"/>
    <property type="match status" value="1"/>
</dbReference>
<dbReference type="Pfam" id="PF00375">
    <property type="entry name" value="SDF"/>
    <property type="match status" value="1"/>
</dbReference>
<evidence type="ECO:0000256" key="1">
    <source>
        <dbReference type="ARBA" id="ARBA00004651"/>
    </source>
</evidence>
<dbReference type="PANTHER" id="PTHR42865:SF7">
    <property type="entry name" value="PROTON_GLUTAMATE-ASPARTATE SYMPORTER"/>
    <property type="match status" value="1"/>
</dbReference>